<feature type="domain" description="Carbohydrate kinase PfkB" evidence="7">
    <location>
        <begin position="3"/>
        <end position="306"/>
    </location>
</feature>
<dbReference type="PRINTS" id="PR00990">
    <property type="entry name" value="RIBOKINASE"/>
</dbReference>
<organism evidence="8 9">
    <name type="scientific">Sinanaerobacter chloroacetimidivorans</name>
    <dbReference type="NCBI Taxonomy" id="2818044"/>
    <lineage>
        <taxon>Bacteria</taxon>
        <taxon>Bacillati</taxon>
        <taxon>Bacillota</taxon>
        <taxon>Clostridia</taxon>
        <taxon>Peptostreptococcales</taxon>
        <taxon>Anaerovoracaceae</taxon>
        <taxon>Sinanaerobacter</taxon>
    </lineage>
</organism>
<dbReference type="PANTHER" id="PTHR43085">
    <property type="entry name" value="HEXOKINASE FAMILY MEMBER"/>
    <property type="match status" value="1"/>
</dbReference>
<dbReference type="CDD" id="cd01167">
    <property type="entry name" value="bac_FRK"/>
    <property type="match status" value="1"/>
</dbReference>
<dbReference type="PROSITE" id="PS00584">
    <property type="entry name" value="PFKB_KINASES_2"/>
    <property type="match status" value="1"/>
</dbReference>
<reference evidence="8" key="2">
    <citation type="submission" date="2021-04" db="EMBL/GenBank/DDBJ databases">
        <authorList>
            <person name="Liu J."/>
        </authorList>
    </citation>
    <scope>NUCLEOTIDE SEQUENCE</scope>
    <source>
        <strain evidence="8">BAD-6</strain>
    </source>
</reference>
<dbReference type="InterPro" id="IPR029056">
    <property type="entry name" value="Ribokinase-like"/>
</dbReference>
<dbReference type="InterPro" id="IPR002173">
    <property type="entry name" value="Carboh/pur_kinase_PfkB_CS"/>
</dbReference>
<evidence type="ECO:0000256" key="4">
    <source>
        <dbReference type="ARBA" id="ARBA00022777"/>
    </source>
</evidence>
<dbReference type="AlphaFoldDB" id="A0A8J8B3K2"/>
<keyword evidence="5" id="KW-0067">ATP-binding</keyword>
<comment type="caution">
    <text evidence="8">The sequence shown here is derived from an EMBL/GenBank/DDBJ whole genome shotgun (WGS) entry which is preliminary data.</text>
</comment>
<evidence type="ECO:0000313" key="9">
    <source>
        <dbReference type="Proteomes" id="UP000675664"/>
    </source>
</evidence>
<dbReference type="GO" id="GO:0005524">
    <property type="term" value="F:ATP binding"/>
    <property type="evidence" value="ECO:0007669"/>
    <property type="project" value="UniProtKB-KW"/>
</dbReference>
<dbReference type="InterPro" id="IPR011611">
    <property type="entry name" value="PfkB_dom"/>
</dbReference>
<protein>
    <submittedName>
        <fullName evidence="8">Carbohydrate kinase</fullName>
    </submittedName>
</protein>
<proteinExistence type="inferred from homology"/>
<dbReference type="GO" id="GO:0006000">
    <property type="term" value="P:fructose metabolic process"/>
    <property type="evidence" value="ECO:0007669"/>
    <property type="project" value="UniProtKB-ARBA"/>
</dbReference>
<reference evidence="8" key="1">
    <citation type="submission" date="2021-04" db="EMBL/GenBank/DDBJ databases">
        <title>Sinoanaerobacter chloroacetimidivorans sp. nov., an obligate anaerobic bacterium isolated from anaerobic sludge.</title>
        <authorList>
            <person name="Bao Y."/>
        </authorList>
    </citation>
    <scope>NUCLEOTIDE SEQUENCE</scope>
    <source>
        <strain evidence="8">BAD-6</strain>
    </source>
</reference>
<dbReference type="EMBL" id="JAGSND010000017">
    <property type="protein sequence ID" value="MBR0599842.1"/>
    <property type="molecule type" value="Genomic_DNA"/>
</dbReference>
<evidence type="ECO:0000313" key="8">
    <source>
        <dbReference type="EMBL" id="MBR0599842.1"/>
    </source>
</evidence>
<evidence type="ECO:0000256" key="5">
    <source>
        <dbReference type="ARBA" id="ARBA00022840"/>
    </source>
</evidence>
<dbReference type="RefSeq" id="WP_227019974.1">
    <property type="nucleotide sequence ID" value="NZ_JAGSND010000017.1"/>
</dbReference>
<keyword evidence="2 6" id="KW-0808">Transferase</keyword>
<dbReference type="GO" id="GO:0008865">
    <property type="term" value="F:fructokinase activity"/>
    <property type="evidence" value="ECO:0007669"/>
    <property type="project" value="UniProtKB-ARBA"/>
</dbReference>
<sequence length="317" mass="34395">MFDITAFGELLIDYTPAGKSPAGMDLFEQNPGGAPANVLACASKLGQKTAFIGKIGADMQGELLRKTLQDANINTDGLISDENYFTTLAFVSLSENGERSFSFARKPGADTKIFREDVDLSIIQNSRIFHFGSLSLTDSPARETTHFALEEAKKANCIISYDPNYRPLLWKSKEQAKEQMQAVLPYVDMIKLSDEETELITEHADPQTAAKSLIDNGIKIVAVTLGENGVLVATKDGCETIPGFHVDAIDTTGAGDAFWGAFLFSIGALQEEIGKIYFAKTCEIARFANAAAAHCVTIRGGIPAMPHLCDIEKMLEK</sequence>
<keyword evidence="3" id="KW-0547">Nucleotide-binding</keyword>
<gene>
    <name evidence="8" type="ORF">KCX82_18315</name>
</gene>
<dbReference type="SUPFAM" id="SSF53613">
    <property type="entry name" value="Ribokinase-like"/>
    <property type="match status" value="1"/>
</dbReference>
<dbReference type="Gene3D" id="3.40.1190.20">
    <property type="match status" value="1"/>
</dbReference>
<dbReference type="InterPro" id="IPR050306">
    <property type="entry name" value="PfkB_Carbo_kinase"/>
</dbReference>
<evidence type="ECO:0000256" key="2">
    <source>
        <dbReference type="ARBA" id="ARBA00022679"/>
    </source>
</evidence>
<keyword evidence="9" id="KW-1185">Reference proteome</keyword>
<evidence type="ECO:0000256" key="3">
    <source>
        <dbReference type="ARBA" id="ARBA00022741"/>
    </source>
</evidence>
<evidence type="ECO:0000259" key="7">
    <source>
        <dbReference type="Pfam" id="PF00294"/>
    </source>
</evidence>
<dbReference type="Proteomes" id="UP000675664">
    <property type="component" value="Unassembled WGS sequence"/>
</dbReference>
<dbReference type="InterPro" id="IPR002139">
    <property type="entry name" value="Ribo/fructo_kinase"/>
</dbReference>
<accession>A0A8J8B3K2</accession>
<evidence type="ECO:0000256" key="1">
    <source>
        <dbReference type="ARBA" id="ARBA00010688"/>
    </source>
</evidence>
<dbReference type="PANTHER" id="PTHR43085:SF1">
    <property type="entry name" value="PSEUDOURIDINE KINASE-RELATED"/>
    <property type="match status" value="1"/>
</dbReference>
<comment type="similarity">
    <text evidence="1 6">Belongs to the carbohydrate kinase PfkB family.</text>
</comment>
<keyword evidence="4 6" id="KW-0418">Kinase</keyword>
<evidence type="ECO:0000256" key="6">
    <source>
        <dbReference type="RuleBase" id="RU003704"/>
    </source>
</evidence>
<name>A0A8J8B3K2_9FIRM</name>
<dbReference type="Pfam" id="PF00294">
    <property type="entry name" value="PfkB"/>
    <property type="match status" value="1"/>
</dbReference>